<dbReference type="InterPro" id="IPR011711">
    <property type="entry name" value="GntR_C"/>
</dbReference>
<keyword evidence="2" id="KW-0238">DNA-binding</keyword>
<dbReference type="Pfam" id="PF00392">
    <property type="entry name" value="GntR"/>
    <property type="match status" value="1"/>
</dbReference>
<proteinExistence type="predicted"/>
<dbReference type="STRING" id="909626.AQJ91_36030"/>
<evidence type="ECO:0000259" key="4">
    <source>
        <dbReference type="PROSITE" id="PS50949"/>
    </source>
</evidence>
<dbReference type="CDD" id="cd07377">
    <property type="entry name" value="WHTH_GntR"/>
    <property type="match status" value="1"/>
</dbReference>
<dbReference type="SUPFAM" id="SSF46785">
    <property type="entry name" value="Winged helix' DNA-binding domain"/>
    <property type="match status" value="1"/>
</dbReference>
<dbReference type="Gene3D" id="1.10.10.10">
    <property type="entry name" value="Winged helix-like DNA-binding domain superfamily/Winged helix DNA-binding domain"/>
    <property type="match status" value="1"/>
</dbReference>
<evidence type="ECO:0000256" key="2">
    <source>
        <dbReference type="ARBA" id="ARBA00023125"/>
    </source>
</evidence>
<evidence type="ECO:0000313" key="5">
    <source>
        <dbReference type="EMBL" id="KUO16413.1"/>
    </source>
</evidence>
<dbReference type="AlphaFoldDB" id="A0A101UT58"/>
<organism evidence="5 6">
    <name type="scientific">Streptomyces dysideae</name>
    <dbReference type="NCBI Taxonomy" id="909626"/>
    <lineage>
        <taxon>Bacteria</taxon>
        <taxon>Bacillati</taxon>
        <taxon>Actinomycetota</taxon>
        <taxon>Actinomycetes</taxon>
        <taxon>Kitasatosporales</taxon>
        <taxon>Streptomycetaceae</taxon>
        <taxon>Streptomyces</taxon>
    </lineage>
</organism>
<reference evidence="5 6" key="1">
    <citation type="submission" date="2015-10" db="EMBL/GenBank/DDBJ databases">
        <title>Draft genome sequence of Streptomyces sp. RV15, isolated from a marine sponge.</title>
        <authorList>
            <person name="Ruckert C."/>
            <person name="Abdelmohsen U.R."/>
            <person name="Winkler A."/>
            <person name="Hentschel U."/>
            <person name="Kalinowski J."/>
            <person name="Kampfer P."/>
            <person name="Glaeser S."/>
        </authorList>
    </citation>
    <scope>NUCLEOTIDE SEQUENCE [LARGE SCALE GENOMIC DNA]</scope>
    <source>
        <strain evidence="5 6">RV15</strain>
    </source>
</reference>
<dbReference type="SMART" id="SM00345">
    <property type="entry name" value="HTH_GNTR"/>
    <property type="match status" value="1"/>
</dbReference>
<comment type="caution">
    <text evidence="5">The sequence shown here is derived from an EMBL/GenBank/DDBJ whole genome shotgun (WGS) entry which is preliminary data.</text>
</comment>
<sequence>MSGETTFKPVQSDRLYRRIVEQIEDALLRGELRPGQRLPSERELVAQFGASRSTIREALRVLENDGVVRSRPGDKQGPELLPFSTAALARQMTRLVRFEQITIAELISSRMIFDSAAARLAAVLHTADELAEMEAAVASMNAAMPDDLDAFGQADLAFHEAVARASRNTFVQVSDAVVHDVVLSLITDDIDQAQNQVSFMARSAEFHGRILAAIRERDGITAARLSRQLLFDFYANHVSAEQRVLLAALVDE</sequence>
<dbReference type="PROSITE" id="PS50949">
    <property type="entry name" value="HTH_GNTR"/>
    <property type="match status" value="1"/>
</dbReference>
<gene>
    <name evidence="5" type="ORF">AQJ91_36030</name>
</gene>
<keyword evidence="1" id="KW-0805">Transcription regulation</keyword>
<protein>
    <submittedName>
        <fullName evidence="5">GntR family transcriptional regulator</fullName>
    </submittedName>
</protein>
<dbReference type="EMBL" id="LMXB01000090">
    <property type="protein sequence ID" value="KUO16413.1"/>
    <property type="molecule type" value="Genomic_DNA"/>
</dbReference>
<accession>A0A101UT58</accession>
<evidence type="ECO:0000256" key="3">
    <source>
        <dbReference type="ARBA" id="ARBA00023163"/>
    </source>
</evidence>
<dbReference type="OrthoDB" id="4535513at2"/>
<dbReference type="InterPro" id="IPR036390">
    <property type="entry name" value="WH_DNA-bd_sf"/>
</dbReference>
<dbReference type="GO" id="GO:0003677">
    <property type="term" value="F:DNA binding"/>
    <property type="evidence" value="ECO:0007669"/>
    <property type="project" value="UniProtKB-KW"/>
</dbReference>
<feature type="domain" description="HTH gntR-type" evidence="4">
    <location>
        <begin position="13"/>
        <end position="83"/>
    </location>
</feature>
<dbReference type="Gene3D" id="1.20.120.530">
    <property type="entry name" value="GntR ligand-binding domain-like"/>
    <property type="match status" value="1"/>
</dbReference>
<dbReference type="Pfam" id="PF07729">
    <property type="entry name" value="FCD"/>
    <property type="match status" value="1"/>
</dbReference>
<dbReference type="InterPro" id="IPR008920">
    <property type="entry name" value="TF_FadR/GntR_C"/>
</dbReference>
<dbReference type="PANTHER" id="PTHR43537">
    <property type="entry name" value="TRANSCRIPTIONAL REGULATOR, GNTR FAMILY"/>
    <property type="match status" value="1"/>
</dbReference>
<dbReference type="SMART" id="SM00895">
    <property type="entry name" value="FCD"/>
    <property type="match status" value="1"/>
</dbReference>
<evidence type="ECO:0000313" key="6">
    <source>
        <dbReference type="Proteomes" id="UP000053260"/>
    </source>
</evidence>
<evidence type="ECO:0000256" key="1">
    <source>
        <dbReference type="ARBA" id="ARBA00023015"/>
    </source>
</evidence>
<dbReference type="InterPro" id="IPR000524">
    <property type="entry name" value="Tscrpt_reg_HTH_GntR"/>
</dbReference>
<dbReference type="PRINTS" id="PR00035">
    <property type="entry name" value="HTHGNTR"/>
</dbReference>
<dbReference type="PANTHER" id="PTHR43537:SF5">
    <property type="entry name" value="UXU OPERON TRANSCRIPTIONAL REGULATOR"/>
    <property type="match status" value="1"/>
</dbReference>
<dbReference type="SUPFAM" id="SSF48008">
    <property type="entry name" value="GntR ligand-binding domain-like"/>
    <property type="match status" value="1"/>
</dbReference>
<keyword evidence="6" id="KW-1185">Reference proteome</keyword>
<dbReference type="Proteomes" id="UP000053260">
    <property type="component" value="Unassembled WGS sequence"/>
</dbReference>
<keyword evidence="3" id="KW-0804">Transcription</keyword>
<dbReference type="InterPro" id="IPR036388">
    <property type="entry name" value="WH-like_DNA-bd_sf"/>
</dbReference>
<name>A0A101UT58_9ACTN</name>
<dbReference type="GO" id="GO:0003700">
    <property type="term" value="F:DNA-binding transcription factor activity"/>
    <property type="evidence" value="ECO:0007669"/>
    <property type="project" value="InterPro"/>
</dbReference>